<proteinExistence type="predicted"/>
<dbReference type="InterPro" id="IPR029058">
    <property type="entry name" value="AB_hydrolase_fold"/>
</dbReference>
<dbReference type="InterPro" id="IPR002921">
    <property type="entry name" value="Fungal_lipase-type"/>
</dbReference>
<dbReference type="Gene3D" id="3.40.50.1820">
    <property type="entry name" value="alpha/beta hydrolase"/>
    <property type="match status" value="1"/>
</dbReference>
<dbReference type="Proteomes" id="UP000461730">
    <property type="component" value="Unassembled WGS sequence"/>
</dbReference>
<dbReference type="GO" id="GO:0006629">
    <property type="term" value="P:lipid metabolic process"/>
    <property type="evidence" value="ECO:0007669"/>
    <property type="project" value="InterPro"/>
</dbReference>
<dbReference type="Pfam" id="PF01764">
    <property type="entry name" value="Lipase_3"/>
    <property type="match status" value="1"/>
</dbReference>
<sequence>MTRCNYLFGILFLFLPVLLPAQHLQPGFNAEEYLETLNVDFLHADTPWTRKEPVIPEGTKLVYRSEETGLHNRWDLWIQHDNIAIISIRGTVGNKESWMENFHAGMIPAIGSLRLNDTTVFRYKLARDNNAYVHAGWTLALGSMAADITAHIRECYEKGIRDFIITGHSQGAAICFLLRSYLEYLDEPGFPKNLTFKTYCSAAPKPGNLYYAYDYDYITRNGWGFRVVNTADWVPETPFSLQTTRDFNVPNPFMNVKKGLRKQKLIARLAIGYVYGRMDRSSKRASRRMQRLLGKMLASQVRKSMPGYRPPGFVQSHNYTPAGAPIVLYADSAYHATYHFDGKNIFVHHMYAPYKYLVEAIYLKQ</sequence>
<feature type="domain" description="Fungal lipase-type" evidence="1">
    <location>
        <begin position="86"/>
        <end position="239"/>
    </location>
</feature>
<comment type="caution">
    <text evidence="2">The sequence shown here is derived from an EMBL/GenBank/DDBJ whole genome shotgun (WGS) entry which is preliminary data.</text>
</comment>
<evidence type="ECO:0000259" key="1">
    <source>
        <dbReference type="Pfam" id="PF01764"/>
    </source>
</evidence>
<protein>
    <submittedName>
        <fullName evidence="2">Lipase family protein</fullName>
    </submittedName>
</protein>
<keyword evidence="3" id="KW-1185">Reference proteome</keyword>
<accession>A0A7K1U4G2</accession>
<dbReference type="AlphaFoldDB" id="A0A7K1U4G2"/>
<evidence type="ECO:0000313" key="2">
    <source>
        <dbReference type="EMBL" id="MVT09186.1"/>
    </source>
</evidence>
<organism evidence="2 3">
    <name type="scientific">Chitinophaga tropicalis</name>
    <dbReference type="NCBI Taxonomy" id="2683588"/>
    <lineage>
        <taxon>Bacteria</taxon>
        <taxon>Pseudomonadati</taxon>
        <taxon>Bacteroidota</taxon>
        <taxon>Chitinophagia</taxon>
        <taxon>Chitinophagales</taxon>
        <taxon>Chitinophagaceae</taxon>
        <taxon>Chitinophaga</taxon>
    </lineage>
</organism>
<dbReference type="CDD" id="cd00519">
    <property type="entry name" value="Lipase_3"/>
    <property type="match status" value="1"/>
</dbReference>
<evidence type="ECO:0000313" key="3">
    <source>
        <dbReference type="Proteomes" id="UP000461730"/>
    </source>
</evidence>
<reference evidence="2 3" key="1">
    <citation type="submission" date="2019-12" db="EMBL/GenBank/DDBJ databases">
        <title>Chitinophaga sp. strain ysch24 (GDMCC 1.1355), whole genome shotgun sequence.</title>
        <authorList>
            <person name="Zhang X."/>
        </authorList>
    </citation>
    <scope>NUCLEOTIDE SEQUENCE [LARGE SCALE GENOMIC DNA]</scope>
    <source>
        <strain evidence="3">ysch24</strain>
    </source>
</reference>
<dbReference type="RefSeq" id="WP_157306615.1">
    <property type="nucleotide sequence ID" value="NZ_WRXN01000005.1"/>
</dbReference>
<gene>
    <name evidence="2" type="ORF">GO493_13010</name>
</gene>
<name>A0A7K1U4G2_9BACT</name>
<dbReference type="EMBL" id="WRXN01000005">
    <property type="protein sequence ID" value="MVT09186.1"/>
    <property type="molecule type" value="Genomic_DNA"/>
</dbReference>
<dbReference type="SUPFAM" id="SSF53474">
    <property type="entry name" value="alpha/beta-Hydrolases"/>
    <property type="match status" value="1"/>
</dbReference>